<dbReference type="AlphaFoldDB" id="A0A8X6YGJ2"/>
<name>A0A8X6YGJ2_9ARAC</name>
<dbReference type="InterPro" id="IPR019734">
    <property type="entry name" value="TPR_rpt"/>
</dbReference>
<keyword evidence="3" id="KW-1185">Reference proteome</keyword>
<dbReference type="PANTHER" id="PTHR33936">
    <property type="entry name" value="PROTEIN CBG17840"/>
    <property type="match status" value="1"/>
</dbReference>
<dbReference type="SUPFAM" id="SSF48452">
    <property type="entry name" value="TPR-like"/>
    <property type="match status" value="1"/>
</dbReference>
<protein>
    <submittedName>
        <fullName evidence="2">MULE domain-containing protein</fullName>
    </submittedName>
</protein>
<evidence type="ECO:0000256" key="1">
    <source>
        <dbReference type="PROSITE-ProRule" id="PRU00339"/>
    </source>
</evidence>
<gene>
    <name evidence="2" type="primary">TcasGA2_TC009313</name>
    <name evidence="2" type="ORF">TNIN_81901</name>
</gene>
<dbReference type="OrthoDB" id="6436413at2759"/>
<sequence length="258" mass="28859">MGKVGMDELPFSPWGSEIGMNLCGHSMNLNVFYKACLQTAAHNIFGIKGNDHYSLFEEFDRKKYTFEGAPANSTIGIPCVKSSALLRKSICLYIVGNTKKAYKYAKKAMSLNPDNDYSDVCKEVLCHRSRNFVSDSKSLFHLKILGSNKINTYCPAAFKVTEHTDGKCVVSYQKMHIGHQNALGHLFLTADEKKIIASKIAAQILLDNILDEIKNSISDAGLQRIHLLTKNDLHNIKKTFNLSINSVKHENDRVSVNM</sequence>
<proteinExistence type="predicted"/>
<evidence type="ECO:0000313" key="3">
    <source>
        <dbReference type="Proteomes" id="UP000886998"/>
    </source>
</evidence>
<accession>A0A8X6YGJ2</accession>
<dbReference type="EMBL" id="BMAV01018078">
    <property type="protein sequence ID" value="GFY70187.1"/>
    <property type="molecule type" value="Genomic_DNA"/>
</dbReference>
<dbReference type="InterPro" id="IPR052797">
    <property type="entry name" value="RegFact_GeneExpr_CellDeath"/>
</dbReference>
<organism evidence="2 3">
    <name type="scientific">Trichonephila inaurata madagascariensis</name>
    <dbReference type="NCBI Taxonomy" id="2747483"/>
    <lineage>
        <taxon>Eukaryota</taxon>
        <taxon>Metazoa</taxon>
        <taxon>Ecdysozoa</taxon>
        <taxon>Arthropoda</taxon>
        <taxon>Chelicerata</taxon>
        <taxon>Arachnida</taxon>
        <taxon>Araneae</taxon>
        <taxon>Araneomorphae</taxon>
        <taxon>Entelegynae</taxon>
        <taxon>Araneoidea</taxon>
        <taxon>Nephilidae</taxon>
        <taxon>Trichonephila</taxon>
        <taxon>Trichonephila inaurata</taxon>
    </lineage>
</organism>
<evidence type="ECO:0000313" key="2">
    <source>
        <dbReference type="EMBL" id="GFY70187.1"/>
    </source>
</evidence>
<keyword evidence="1" id="KW-0802">TPR repeat</keyword>
<dbReference type="PANTHER" id="PTHR33936:SF24">
    <property type="entry name" value="C2H2-TYPE DOMAIN-CONTAINING PROTEIN"/>
    <property type="match status" value="1"/>
</dbReference>
<dbReference type="PROSITE" id="PS50005">
    <property type="entry name" value="TPR"/>
    <property type="match status" value="1"/>
</dbReference>
<comment type="caution">
    <text evidence="2">The sequence shown here is derived from an EMBL/GenBank/DDBJ whole genome shotgun (WGS) entry which is preliminary data.</text>
</comment>
<dbReference type="Proteomes" id="UP000886998">
    <property type="component" value="Unassembled WGS sequence"/>
</dbReference>
<dbReference type="InterPro" id="IPR011990">
    <property type="entry name" value="TPR-like_helical_dom_sf"/>
</dbReference>
<reference evidence="2" key="1">
    <citation type="submission" date="2020-08" db="EMBL/GenBank/DDBJ databases">
        <title>Multicomponent nature underlies the extraordinary mechanical properties of spider dragline silk.</title>
        <authorList>
            <person name="Kono N."/>
            <person name="Nakamura H."/>
            <person name="Mori M."/>
            <person name="Yoshida Y."/>
            <person name="Ohtoshi R."/>
            <person name="Malay A.D."/>
            <person name="Moran D.A.P."/>
            <person name="Tomita M."/>
            <person name="Numata K."/>
            <person name="Arakawa K."/>
        </authorList>
    </citation>
    <scope>NUCLEOTIDE SEQUENCE</scope>
</reference>
<feature type="repeat" description="TPR" evidence="1">
    <location>
        <begin position="82"/>
        <end position="115"/>
    </location>
</feature>